<dbReference type="GO" id="GO:0044780">
    <property type="term" value="P:bacterial-type flagellum assembly"/>
    <property type="evidence" value="ECO:0007669"/>
    <property type="project" value="InterPro"/>
</dbReference>
<dbReference type="GO" id="GO:0005198">
    <property type="term" value="F:structural molecule activity"/>
    <property type="evidence" value="ECO:0007669"/>
    <property type="project" value="InterPro"/>
</dbReference>
<dbReference type="InterPro" id="IPR010930">
    <property type="entry name" value="Flg_bb/hook_C_dom"/>
</dbReference>
<accession>A0A1H6QME2</accession>
<dbReference type="GO" id="GO:0005576">
    <property type="term" value="C:extracellular region"/>
    <property type="evidence" value="ECO:0007669"/>
    <property type="project" value="UniProtKB-SubCell"/>
</dbReference>
<dbReference type="Pfam" id="PF06429">
    <property type="entry name" value="Flg_bbr_C"/>
    <property type="match status" value="1"/>
</dbReference>
<evidence type="ECO:0000256" key="4">
    <source>
        <dbReference type="ARBA" id="ARBA00016244"/>
    </source>
</evidence>
<keyword evidence="5" id="KW-0964">Secreted</keyword>
<keyword evidence="11" id="KW-1185">Reference proteome</keyword>
<dbReference type="STRING" id="64971.SAMN05421831_10231"/>
<evidence type="ECO:0000259" key="9">
    <source>
        <dbReference type="Pfam" id="PF22638"/>
    </source>
</evidence>
<keyword evidence="6" id="KW-0975">Bacterial flagellum</keyword>
<evidence type="ECO:0000313" key="11">
    <source>
        <dbReference type="Proteomes" id="UP000242999"/>
    </source>
</evidence>
<gene>
    <name evidence="10" type="ORF">SAMN05421831_10231</name>
</gene>
<dbReference type="GO" id="GO:0009424">
    <property type="term" value="C:bacterial-type flagellum hook"/>
    <property type="evidence" value="ECO:0007669"/>
    <property type="project" value="InterPro"/>
</dbReference>
<keyword evidence="10" id="KW-0282">Flagellum</keyword>
<dbReference type="InterPro" id="IPR053927">
    <property type="entry name" value="FlgK_helical"/>
</dbReference>
<dbReference type="Proteomes" id="UP000242999">
    <property type="component" value="Unassembled WGS sequence"/>
</dbReference>
<feature type="domain" description="Flagellar basal-body/hook protein C-terminal" evidence="8">
    <location>
        <begin position="651"/>
        <end position="688"/>
    </location>
</feature>
<dbReference type="RefSeq" id="WP_093308386.1">
    <property type="nucleotide sequence ID" value="NZ_FNYH01000002.1"/>
</dbReference>
<dbReference type="PANTHER" id="PTHR30033:SF1">
    <property type="entry name" value="FLAGELLAR HOOK-ASSOCIATED PROTEIN 1"/>
    <property type="match status" value="1"/>
</dbReference>
<evidence type="ECO:0000256" key="3">
    <source>
        <dbReference type="ARBA" id="ARBA00009677"/>
    </source>
</evidence>
<evidence type="ECO:0000256" key="6">
    <source>
        <dbReference type="ARBA" id="ARBA00023143"/>
    </source>
</evidence>
<reference evidence="11" key="1">
    <citation type="submission" date="2016-10" db="EMBL/GenBank/DDBJ databases">
        <authorList>
            <person name="Varghese N."/>
            <person name="Submissions S."/>
        </authorList>
    </citation>
    <scope>NUCLEOTIDE SEQUENCE [LARGE SCALE GENOMIC DNA]</scope>
    <source>
        <strain evidence="11">DSM 7165</strain>
    </source>
</reference>
<dbReference type="InterPro" id="IPR002371">
    <property type="entry name" value="FlgK"/>
</dbReference>
<evidence type="ECO:0000313" key="10">
    <source>
        <dbReference type="EMBL" id="SEI44799.1"/>
    </source>
</evidence>
<evidence type="ECO:0000256" key="2">
    <source>
        <dbReference type="ARBA" id="ARBA00004613"/>
    </source>
</evidence>
<dbReference type="SUPFAM" id="SSF64518">
    <property type="entry name" value="Phase 1 flagellin"/>
    <property type="match status" value="1"/>
</dbReference>
<dbReference type="EMBL" id="FNYH01000002">
    <property type="protein sequence ID" value="SEI44799.1"/>
    <property type="molecule type" value="Genomic_DNA"/>
</dbReference>
<dbReference type="Pfam" id="PF22638">
    <property type="entry name" value="FlgK_D1"/>
    <property type="match status" value="1"/>
</dbReference>
<evidence type="ECO:0000259" key="7">
    <source>
        <dbReference type="Pfam" id="PF00460"/>
    </source>
</evidence>
<dbReference type="PANTHER" id="PTHR30033">
    <property type="entry name" value="FLAGELLAR HOOK-ASSOCIATED PROTEIN 1"/>
    <property type="match status" value="1"/>
</dbReference>
<dbReference type="Pfam" id="PF00460">
    <property type="entry name" value="Flg_bb_rod"/>
    <property type="match status" value="1"/>
</dbReference>
<dbReference type="NCBIfam" id="TIGR02492">
    <property type="entry name" value="flgK_ends"/>
    <property type="match status" value="1"/>
</dbReference>
<dbReference type="InterPro" id="IPR001444">
    <property type="entry name" value="Flag_bb_rod_N"/>
</dbReference>
<dbReference type="OrthoDB" id="9802553at2"/>
<evidence type="ECO:0000259" key="8">
    <source>
        <dbReference type="Pfam" id="PF06429"/>
    </source>
</evidence>
<dbReference type="PRINTS" id="PR01005">
    <property type="entry name" value="FLGHOOKAP1"/>
</dbReference>
<protein>
    <recommendedName>
        <fullName evidence="4">Flagellar hook-associated protein 1</fullName>
    </recommendedName>
</protein>
<comment type="similarity">
    <text evidence="3">Belongs to the flagella basal body rod proteins family.</text>
</comment>
<proteinExistence type="inferred from homology"/>
<evidence type="ECO:0000256" key="5">
    <source>
        <dbReference type="ARBA" id="ARBA00022525"/>
    </source>
</evidence>
<keyword evidence="10" id="KW-0969">Cilium</keyword>
<dbReference type="AlphaFoldDB" id="A0A1H6QME2"/>
<name>A0A1H6QME2_9GAMM</name>
<sequence>MSSLLNIGLSGVAANQARLSTTGHNITNVDTDGYSRQQVITVTRDPQNYGFGYLGKGVGMDGVRRMANEYVSEQLRMDTSNAKEIDIFTQQISQIDDLLASADTGIGQGISSFFNAVQTAANNPSSEPERQLVVSQAEGLIHRMEEVHTRLIQQTEGINTQITSMTNKVNELARGIADLNAAISQVYAVNQQQPNDLLDKRDEKLRELSELVRVDVYEQDDKSINVTVGMGQALVLGDQTNQLQFSRGAADPSRYEIELVTNYRTIPVTNSIVGGQLGGLVKVREEVIDPTINAVGRLAISISETFNHLHQQGMDLNNDLGRNFFTDLNHEDIQRARVFGYDTNRGKPAPDILVEVTDSSLLTDKDYELRAINPPEQFQLYDKRNGQRINASYNYIQDTTSIPTVKKLEIEADGLKITINSTLNGAAGNDKYLISPTRSAADDIDLAIETTDELALALPLRVEANQSNVGTGAVDLVDMQDIHQLDATGFDDEPIDNFSIPGKIKQPLMIRFVDETHYEILDANNPSAGPIVTEDGTVLENLEFIPGTQNKVLPEAGEPGYFGYQITLSGRPATGDTFSIDYNQDGVSDNRNGLRLAELANARTMDNQVTYQQSYSKLVERIGLRTSEARIESETDTKILQQTQALRESYAGVNMNEEAANLLRFQQAYSASARLITTAKEMFDTLLSSVGR</sequence>
<organism evidence="10 11">
    <name type="scientific">Allopseudospirillum japonicum</name>
    <dbReference type="NCBI Taxonomy" id="64971"/>
    <lineage>
        <taxon>Bacteria</taxon>
        <taxon>Pseudomonadati</taxon>
        <taxon>Pseudomonadota</taxon>
        <taxon>Gammaproteobacteria</taxon>
        <taxon>Oceanospirillales</taxon>
        <taxon>Oceanospirillaceae</taxon>
        <taxon>Allopseudospirillum</taxon>
    </lineage>
</organism>
<feature type="domain" description="Flagellar basal body rod protein N-terminal" evidence="7">
    <location>
        <begin position="5"/>
        <end position="34"/>
    </location>
</feature>
<evidence type="ECO:0000256" key="1">
    <source>
        <dbReference type="ARBA" id="ARBA00004365"/>
    </source>
</evidence>
<feature type="domain" description="Flagellar hook-associated protein FlgK helical" evidence="9">
    <location>
        <begin position="92"/>
        <end position="325"/>
    </location>
</feature>
<keyword evidence="10" id="KW-0966">Cell projection</keyword>
<comment type="subcellular location">
    <subcellularLocation>
        <location evidence="1">Bacterial flagellum</location>
    </subcellularLocation>
    <subcellularLocation>
        <location evidence="2">Secreted</location>
    </subcellularLocation>
</comment>